<proteinExistence type="predicted"/>
<dbReference type="AlphaFoldDB" id="A0A5J4TFH3"/>
<name>A0A5J4TFH3_9EUKA</name>
<sequence length="131" mass="15369">LLLNAMIQSDQSTQIPKRTFIPIHIHLQHQINKKSVVLVIMGKEMTKIIGLLCANLVSTRIIYGEEDFQFNSNTLIQRNSYWLINLMFLILLYLDKKKQQPGIQKKILKVFGGHQRVFLLFLINQMNEQIY</sequence>
<accession>A0A5J4TFH3</accession>
<evidence type="ECO:0000313" key="1">
    <source>
        <dbReference type="EMBL" id="KAA6356400.1"/>
    </source>
</evidence>
<comment type="caution">
    <text evidence="1">The sequence shown here is derived from an EMBL/GenBank/DDBJ whole genome shotgun (WGS) entry which is preliminary data.</text>
</comment>
<dbReference type="Proteomes" id="UP000324800">
    <property type="component" value="Unassembled WGS sequence"/>
</dbReference>
<feature type="non-terminal residue" evidence="1">
    <location>
        <position position="1"/>
    </location>
</feature>
<protein>
    <submittedName>
        <fullName evidence="1">Uncharacterized protein</fullName>
    </submittedName>
</protein>
<reference evidence="1 2" key="1">
    <citation type="submission" date="2019-03" db="EMBL/GenBank/DDBJ databases">
        <title>Single cell metagenomics reveals metabolic interactions within the superorganism composed of flagellate Streblomastix strix and complex community of Bacteroidetes bacteria on its surface.</title>
        <authorList>
            <person name="Treitli S.C."/>
            <person name="Kolisko M."/>
            <person name="Husnik F."/>
            <person name="Keeling P."/>
            <person name="Hampl V."/>
        </authorList>
    </citation>
    <scope>NUCLEOTIDE SEQUENCE [LARGE SCALE GENOMIC DNA]</scope>
    <source>
        <strain evidence="1">ST1C</strain>
    </source>
</reference>
<gene>
    <name evidence="1" type="ORF">EZS28_048073</name>
</gene>
<evidence type="ECO:0000313" key="2">
    <source>
        <dbReference type="Proteomes" id="UP000324800"/>
    </source>
</evidence>
<organism evidence="1 2">
    <name type="scientific">Streblomastix strix</name>
    <dbReference type="NCBI Taxonomy" id="222440"/>
    <lineage>
        <taxon>Eukaryota</taxon>
        <taxon>Metamonada</taxon>
        <taxon>Preaxostyla</taxon>
        <taxon>Oxymonadida</taxon>
        <taxon>Streblomastigidae</taxon>
        <taxon>Streblomastix</taxon>
    </lineage>
</organism>
<dbReference type="EMBL" id="SNRW01033030">
    <property type="protein sequence ID" value="KAA6356400.1"/>
    <property type="molecule type" value="Genomic_DNA"/>
</dbReference>